<comment type="catalytic activity">
    <reaction evidence="1">
        <text>Thiol-dependent hydrolysis of ester, thioester, amide, peptide and isopeptide bonds formed by the C-terminal Gly of ubiquitin (a 76-residue protein attached to proteins as an intracellular targeting signal).</text>
        <dbReference type="EC" id="3.4.19.12"/>
    </reaction>
</comment>
<evidence type="ECO:0000256" key="4">
    <source>
        <dbReference type="ARBA" id="ARBA00022786"/>
    </source>
</evidence>
<feature type="domain" description="OTU" evidence="8">
    <location>
        <begin position="58"/>
        <end position="267"/>
    </location>
</feature>
<evidence type="ECO:0000256" key="7">
    <source>
        <dbReference type="SAM" id="MobiDB-lite"/>
    </source>
</evidence>
<dbReference type="Pfam" id="PF10275">
    <property type="entry name" value="Peptidase_C65"/>
    <property type="match status" value="1"/>
</dbReference>
<evidence type="ECO:0000256" key="1">
    <source>
        <dbReference type="ARBA" id="ARBA00000707"/>
    </source>
</evidence>
<dbReference type="Proteomes" id="UP001590951">
    <property type="component" value="Unassembled WGS sequence"/>
</dbReference>
<dbReference type="Gene3D" id="1.20.1300.20">
    <property type="entry name" value="Peptidase C65 Otubain, subdomain 2"/>
    <property type="match status" value="1"/>
</dbReference>
<feature type="compositionally biased region" description="Basic and acidic residues" evidence="7">
    <location>
        <begin position="437"/>
        <end position="447"/>
    </location>
</feature>
<name>A0ABR4BBH0_9LECA</name>
<keyword evidence="4" id="KW-0833">Ubl conjugation pathway</keyword>
<organism evidence="9 10">
    <name type="scientific">Lepraria finkii</name>
    <dbReference type="NCBI Taxonomy" id="1340010"/>
    <lineage>
        <taxon>Eukaryota</taxon>
        <taxon>Fungi</taxon>
        <taxon>Dikarya</taxon>
        <taxon>Ascomycota</taxon>
        <taxon>Pezizomycotina</taxon>
        <taxon>Lecanoromycetes</taxon>
        <taxon>OSLEUM clade</taxon>
        <taxon>Lecanoromycetidae</taxon>
        <taxon>Lecanorales</taxon>
        <taxon>Lecanorineae</taxon>
        <taxon>Stereocaulaceae</taxon>
        <taxon>Lepraria</taxon>
    </lineage>
</organism>
<dbReference type="SUPFAM" id="SSF54001">
    <property type="entry name" value="Cysteine proteinases"/>
    <property type="match status" value="1"/>
</dbReference>
<accession>A0ABR4BBH0</accession>
<evidence type="ECO:0000259" key="8">
    <source>
        <dbReference type="PROSITE" id="PS50802"/>
    </source>
</evidence>
<reference evidence="9 10" key="1">
    <citation type="submission" date="2024-09" db="EMBL/GenBank/DDBJ databases">
        <title>Rethinking Asexuality: The Enigmatic Case of Functional Sexual Genes in Lepraria (Stereocaulaceae).</title>
        <authorList>
            <person name="Doellman M."/>
            <person name="Sun Y."/>
            <person name="Barcenas-Pena A."/>
            <person name="Lumbsch H.T."/>
            <person name="Grewe F."/>
        </authorList>
    </citation>
    <scope>NUCLEOTIDE SEQUENCE [LARGE SCALE GENOMIC DNA]</scope>
    <source>
        <strain evidence="9 10">Grewe 0041</strain>
    </source>
</reference>
<dbReference type="InterPro" id="IPR003323">
    <property type="entry name" value="OTU_dom"/>
</dbReference>
<dbReference type="PANTHER" id="PTHR12931">
    <property type="entry name" value="UBIQUITIN THIOLESTERASE PROTEIN OTUB"/>
    <property type="match status" value="1"/>
</dbReference>
<protein>
    <recommendedName>
        <fullName evidence="2">ubiquitinyl hydrolase 1</fullName>
        <ecNumber evidence="2">3.4.19.12</ecNumber>
    </recommendedName>
</protein>
<keyword evidence="3" id="KW-0645">Protease</keyword>
<feature type="region of interest" description="Disordered" evidence="7">
    <location>
        <begin position="394"/>
        <end position="447"/>
    </location>
</feature>
<dbReference type="PANTHER" id="PTHR12931:SF15">
    <property type="entry name" value="UBIQUITIN THIOESTERASE OTUBAIN-LIKE"/>
    <property type="match status" value="1"/>
</dbReference>
<evidence type="ECO:0000313" key="9">
    <source>
        <dbReference type="EMBL" id="KAL2054154.1"/>
    </source>
</evidence>
<dbReference type="PROSITE" id="PS50802">
    <property type="entry name" value="OTU"/>
    <property type="match status" value="1"/>
</dbReference>
<feature type="compositionally biased region" description="Basic and acidic residues" evidence="7">
    <location>
        <begin position="409"/>
        <end position="423"/>
    </location>
</feature>
<dbReference type="CDD" id="cd22749">
    <property type="entry name" value="Otubain_C65"/>
    <property type="match status" value="1"/>
</dbReference>
<dbReference type="InterPro" id="IPR042467">
    <property type="entry name" value="Peptidase_C65_otubain_sub2"/>
</dbReference>
<dbReference type="EMBL" id="JBHFEH010000017">
    <property type="protein sequence ID" value="KAL2054154.1"/>
    <property type="molecule type" value="Genomic_DNA"/>
</dbReference>
<evidence type="ECO:0000313" key="10">
    <source>
        <dbReference type="Proteomes" id="UP001590951"/>
    </source>
</evidence>
<feature type="compositionally biased region" description="Low complexity" evidence="7">
    <location>
        <begin position="354"/>
        <end position="367"/>
    </location>
</feature>
<gene>
    <name evidence="9" type="ORF">ABVK25_005693</name>
</gene>
<evidence type="ECO:0000256" key="2">
    <source>
        <dbReference type="ARBA" id="ARBA00012759"/>
    </source>
</evidence>
<proteinExistence type="predicted"/>
<keyword evidence="6" id="KW-0788">Thiol protease</keyword>
<comment type="caution">
    <text evidence="9">The sequence shown here is derived from an EMBL/GenBank/DDBJ whole genome shotgun (WGS) entry which is preliminary data.</text>
</comment>
<feature type="compositionally biased region" description="Polar residues" evidence="7">
    <location>
        <begin position="334"/>
        <end position="351"/>
    </location>
</feature>
<evidence type="ECO:0000256" key="3">
    <source>
        <dbReference type="ARBA" id="ARBA00022670"/>
    </source>
</evidence>
<keyword evidence="10" id="KW-1185">Reference proteome</keyword>
<feature type="compositionally biased region" description="Basic and acidic residues" evidence="7">
    <location>
        <begin position="368"/>
        <end position="377"/>
    </location>
</feature>
<evidence type="ECO:0000256" key="6">
    <source>
        <dbReference type="ARBA" id="ARBA00022807"/>
    </source>
</evidence>
<keyword evidence="5" id="KW-0378">Hydrolase</keyword>
<dbReference type="InterPro" id="IPR019400">
    <property type="entry name" value="Peptidase_C65_otubain"/>
</dbReference>
<evidence type="ECO:0000256" key="5">
    <source>
        <dbReference type="ARBA" id="ARBA00022801"/>
    </source>
</evidence>
<dbReference type="InterPro" id="IPR042468">
    <property type="entry name" value="Peptidase_C65_otubain_sub1"/>
</dbReference>
<feature type="region of interest" description="Disordered" evidence="7">
    <location>
        <begin position="321"/>
        <end position="377"/>
    </location>
</feature>
<dbReference type="InterPro" id="IPR038765">
    <property type="entry name" value="Papain-like_cys_pep_sf"/>
</dbReference>
<dbReference type="EC" id="3.4.19.12" evidence="2"/>
<dbReference type="Gene3D" id="3.30.200.60">
    <property type="entry name" value="Peptidase C65 Otubain, subdomain 1"/>
    <property type="match status" value="1"/>
</dbReference>
<sequence>MASEQELADMERMSSDYVPEITGPFVGKQQSTQALVAEYAQADPIYVHKTKALPSKYSHYRTLRGDGNCGWRALAFGYFEALLRIGDKAKVRTELTKLQEYIKRFESVGFPDYAYEDIVDVTFALLEQTAASLPNHDGGAALLAAFNDGATQNSLTFHFRLITAAWMKSHDAFYADFLPDTDVHTYCSTNIEPFSVELEHVGLQALATALINEAGIAIEVLYLDRSVGEEVTPHKFSVLDADGNVVDSASTIRLLYRPGHYDLLYKAEDIAQMAIPALSNPEIRLVSNTPMFPASATTAYSQTTDLDVLGDIPGFTMGMPQSFGSLPYHPPSESLRSSPQKTISPATSTKEGLSPSSQATSPASTEQRPPEPKPQPMERRFLYTNEQLDFDLHHAKARASTEPQPTNFTREDSPDMSKREDPAHYTNQAFQPQMWRPGRDYEKVERL</sequence>